<feature type="domain" description="TXNDC16 second thioredoxin-like" evidence="5">
    <location>
        <begin position="162"/>
        <end position="282"/>
    </location>
</feature>
<dbReference type="Pfam" id="PF24508">
    <property type="entry name" value="TXNDC16_N"/>
    <property type="match status" value="1"/>
</dbReference>
<sequence>MAFSMKFYLTLALLIASSICQLAVTESVQESPETKSLDNTGGDSTLTFVPKYVKLLDGVELGKFKASPSVSFVYYYKQAVNGLDSIFKEYDKSAGYLNAYGLSLGLVDCSGSLTDETLKTACDEADSTQIYGYRQDTVLLALGLDSMFDVNSIMSNVLQLALLDEVLIVQTKKNREEMEHDNSGQTDIIYSYHNAIGTYEHRVFMEIAYAYQDKYKFVVSTEQSTIVGLQDAELVSENSVVAMWVLYCREKYSAATGCRSVNYRGEFNLLSLATFFRQLNWPKVAEFKADSNQCEEAQETPCIYIFHSEATKDKVQEVVDSLQFDVHGMAGLFVQQMELMDGQTDPQLDIAKIGGEQVAFKQDWTLENIEAFISFHIFSVSDKEHEEVTMETEGNNESIDSIDDMVVHVAYEMRRTIGKAPTIPALTDKTFYPTVTGRKLTIVLFYITFDSQSMLFLGPYQEAKQATLKEGEDPSAHPLMRMDCFDWTDICAKENITTYPMIYIYRDGGKRQQYRHAFDKDVLARTVSLLQAEQPLMLKNEEEVEAFVKGRFPDDRHQMVDNLVLLNPSKSQKEVKAFKEAARALETQMLFAIVSPGVNAKTHPVGSVLHVRLNDEYQPTETLSENLNAQSIQDFLLKGQFNLLPELTHLNFPALYARKQPFGILFYESGSEDASSQLLTIGNIIKTNKAPGIIFCKMSMTGNKVAEAILANYTQEPIVPSFAVVNHQKGQVYVLQGADVLSDGMLLPWIQDVQDGSLPPTKVLEKGVWKPSGRHYNFLALMDKDKAKKKKQMRDDEEFDYGAIDESDDSKKGEEESDSDIRSTLLGLQQSRLYSGKSHKAATMPSMGSTKGDEKVVRHTEL</sequence>
<dbReference type="InterPro" id="IPR040090">
    <property type="entry name" value="TXNDC16"/>
</dbReference>
<dbReference type="Pfam" id="PF13848">
    <property type="entry name" value="Thioredoxin_6"/>
    <property type="match status" value="1"/>
</dbReference>
<dbReference type="InterPro" id="IPR057639">
    <property type="entry name" value="TXNDC16_N"/>
</dbReference>
<dbReference type="InterPro" id="IPR057642">
    <property type="entry name" value="TXNDC16_2nd"/>
</dbReference>
<evidence type="ECO:0000259" key="4">
    <source>
        <dbReference type="Pfam" id="PF24508"/>
    </source>
</evidence>
<evidence type="ECO:0008006" key="8">
    <source>
        <dbReference type="Google" id="ProtNLM"/>
    </source>
</evidence>
<comment type="caution">
    <text evidence="6">The sequence shown here is derived from an EMBL/GenBank/DDBJ whole genome shotgun (WGS) entry which is preliminary data.</text>
</comment>
<dbReference type="Pfam" id="PF24509">
    <property type="entry name" value="TXNDC16_2nd"/>
    <property type="match status" value="1"/>
</dbReference>
<evidence type="ECO:0000313" key="6">
    <source>
        <dbReference type="EMBL" id="KAK7104825.1"/>
    </source>
</evidence>
<evidence type="ECO:0000256" key="2">
    <source>
        <dbReference type="SAM" id="SignalP"/>
    </source>
</evidence>
<keyword evidence="2" id="KW-0732">Signal</keyword>
<feature type="signal peptide" evidence="2">
    <location>
        <begin position="1"/>
        <end position="25"/>
    </location>
</feature>
<dbReference type="EMBL" id="JBAMIC010000008">
    <property type="protein sequence ID" value="KAK7104825.1"/>
    <property type="molecule type" value="Genomic_DNA"/>
</dbReference>
<dbReference type="CDD" id="cd02961">
    <property type="entry name" value="PDI_a_family"/>
    <property type="match status" value="1"/>
</dbReference>
<proteinExistence type="predicted"/>
<keyword evidence="7" id="KW-1185">Reference proteome</keyword>
<feature type="compositionally biased region" description="Basic and acidic residues" evidence="1">
    <location>
        <begin position="851"/>
        <end position="862"/>
    </location>
</feature>
<evidence type="ECO:0000313" key="7">
    <source>
        <dbReference type="Proteomes" id="UP001374579"/>
    </source>
</evidence>
<name>A0AAN9GFF3_9CAEN</name>
<feature type="domain" description="TXNDC16 N-terminal" evidence="4">
    <location>
        <begin position="63"/>
        <end position="158"/>
    </location>
</feature>
<gene>
    <name evidence="6" type="ORF">V1264_019482</name>
</gene>
<dbReference type="InterPro" id="IPR013766">
    <property type="entry name" value="Thioredoxin_domain"/>
</dbReference>
<dbReference type="PANTHER" id="PTHR22699">
    <property type="entry name" value="THIOREDOXIN DOMAIN-CONTAINING PROTEIN 16"/>
    <property type="match status" value="1"/>
</dbReference>
<reference evidence="6 7" key="1">
    <citation type="submission" date="2024-02" db="EMBL/GenBank/DDBJ databases">
        <title>Chromosome-scale genome assembly of the rough periwinkle Littorina saxatilis.</title>
        <authorList>
            <person name="De Jode A."/>
            <person name="Faria R."/>
            <person name="Formenti G."/>
            <person name="Sims Y."/>
            <person name="Smith T.P."/>
            <person name="Tracey A."/>
            <person name="Wood J.M.D."/>
            <person name="Zagrodzka Z.B."/>
            <person name="Johannesson K."/>
            <person name="Butlin R.K."/>
            <person name="Leder E.H."/>
        </authorList>
    </citation>
    <scope>NUCLEOTIDE SEQUENCE [LARGE SCALE GENOMIC DNA]</scope>
    <source>
        <strain evidence="6">Snail1</strain>
        <tissue evidence="6">Muscle</tissue>
    </source>
</reference>
<dbReference type="InterPro" id="IPR036249">
    <property type="entry name" value="Thioredoxin-like_sf"/>
</dbReference>
<dbReference type="PANTHER" id="PTHR22699:SF1">
    <property type="entry name" value="THIOREDOXIN DOMAIN-CONTAINING PROTEIN 16"/>
    <property type="match status" value="1"/>
</dbReference>
<dbReference type="Gene3D" id="3.40.30.10">
    <property type="entry name" value="Glutaredoxin"/>
    <property type="match status" value="2"/>
</dbReference>
<feature type="chain" id="PRO_5042827360" description="Thioredoxin domain-containing protein" evidence="2">
    <location>
        <begin position="26"/>
        <end position="862"/>
    </location>
</feature>
<feature type="domain" description="Thioredoxin" evidence="3">
    <location>
        <begin position="425"/>
        <end position="527"/>
    </location>
</feature>
<dbReference type="AlphaFoldDB" id="A0AAN9GFF3"/>
<feature type="region of interest" description="Disordered" evidence="1">
    <location>
        <begin position="787"/>
        <end position="862"/>
    </location>
</feature>
<protein>
    <recommendedName>
        <fullName evidence="8">Thioredoxin domain-containing protein</fullName>
    </recommendedName>
</protein>
<evidence type="ECO:0000259" key="3">
    <source>
        <dbReference type="Pfam" id="PF00085"/>
    </source>
</evidence>
<evidence type="ECO:0000259" key="5">
    <source>
        <dbReference type="Pfam" id="PF24509"/>
    </source>
</evidence>
<dbReference type="SUPFAM" id="SSF52833">
    <property type="entry name" value="Thioredoxin-like"/>
    <property type="match status" value="1"/>
</dbReference>
<feature type="compositionally biased region" description="Acidic residues" evidence="1">
    <location>
        <begin position="795"/>
        <end position="808"/>
    </location>
</feature>
<organism evidence="6 7">
    <name type="scientific">Littorina saxatilis</name>
    <dbReference type="NCBI Taxonomy" id="31220"/>
    <lineage>
        <taxon>Eukaryota</taxon>
        <taxon>Metazoa</taxon>
        <taxon>Spiralia</taxon>
        <taxon>Lophotrochozoa</taxon>
        <taxon>Mollusca</taxon>
        <taxon>Gastropoda</taxon>
        <taxon>Caenogastropoda</taxon>
        <taxon>Littorinimorpha</taxon>
        <taxon>Littorinoidea</taxon>
        <taxon>Littorinidae</taxon>
        <taxon>Littorina</taxon>
    </lineage>
</organism>
<dbReference type="Proteomes" id="UP001374579">
    <property type="component" value="Unassembled WGS sequence"/>
</dbReference>
<accession>A0AAN9GFF3</accession>
<evidence type="ECO:0000256" key="1">
    <source>
        <dbReference type="SAM" id="MobiDB-lite"/>
    </source>
</evidence>
<dbReference type="Pfam" id="PF00085">
    <property type="entry name" value="Thioredoxin"/>
    <property type="match status" value="1"/>
</dbReference>